<sequence>MNSHRGEGDCTKK</sequence>
<organism evidence="1">
    <name type="scientific">Arundo donax</name>
    <name type="common">Giant reed</name>
    <name type="synonym">Donax arundinaceus</name>
    <dbReference type="NCBI Taxonomy" id="35708"/>
    <lineage>
        <taxon>Eukaryota</taxon>
        <taxon>Viridiplantae</taxon>
        <taxon>Streptophyta</taxon>
        <taxon>Embryophyta</taxon>
        <taxon>Tracheophyta</taxon>
        <taxon>Spermatophyta</taxon>
        <taxon>Magnoliopsida</taxon>
        <taxon>Liliopsida</taxon>
        <taxon>Poales</taxon>
        <taxon>Poaceae</taxon>
        <taxon>PACMAD clade</taxon>
        <taxon>Arundinoideae</taxon>
        <taxon>Arundineae</taxon>
        <taxon>Arundo</taxon>
    </lineage>
</organism>
<evidence type="ECO:0000313" key="1">
    <source>
        <dbReference type="EMBL" id="JAD74084.1"/>
    </source>
</evidence>
<protein>
    <submittedName>
        <fullName evidence="1">Uncharacterized protein</fullName>
    </submittedName>
</protein>
<dbReference type="EMBL" id="GBRH01223811">
    <property type="protein sequence ID" value="JAD74084.1"/>
    <property type="molecule type" value="Transcribed_RNA"/>
</dbReference>
<reference evidence="1" key="2">
    <citation type="journal article" date="2015" name="Data Brief">
        <title>Shoot transcriptome of the giant reed, Arundo donax.</title>
        <authorList>
            <person name="Barrero R.A."/>
            <person name="Guerrero F.D."/>
            <person name="Moolhuijzen P."/>
            <person name="Goolsby J.A."/>
            <person name="Tidwell J."/>
            <person name="Bellgard S.E."/>
            <person name="Bellgard M.I."/>
        </authorList>
    </citation>
    <scope>NUCLEOTIDE SEQUENCE</scope>
    <source>
        <tissue evidence="1">Shoot tissue taken approximately 20 cm above the soil surface</tissue>
    </source>
</reference>
<name>A0A0A9CCQ3_ARUDO</name>
<accession>A0A0A9CCQ3</accession>
<proteinExistence type="predicted"/>
<reference evidence="1" key="1">
    <citation type="submission" date="2014-09" db="EMBL/GenBank/DDBJ databases">
        <authorList>
            <person name="Magalhaes I.L.F."/>
            <person name="Oliveira U."/>
            <person name="Santos F.R."/>
            <person name="Vidigal T.H.D.A."/>
            <person name="Brescovit A.D."/>
            <person name="Santos A.J."/>
        </authorList>
    </citation>
    <scope>NUCLEOTIDE SEQUENCE</scope>
    <source>
        <tissue evidence="1">Shoot tissue taken approximately 20 cm above the soil surface</tissue>
    </source>
</reference>